<dbReference type="PANTHER" id="PTHR24220">
    <property type="entry name" value="IMPORT ATP-BINDING PROTEIN"/>
    <property type="match status" value="1"/>
</dbReference>
<accession>A0A1V4I5S2</accession>
<comment type="caution">
    <text evidence="11">The sequence shown here is derived from an EMBL/GenBank/DDBJ whole genome shotgun (WGS) entry which is preliminary data.</text>
</comment>
<evidence type="ECO:0000313" key="12">
    <source>
        <dbReference type="Proteomes" id="UP000190140"/>
    </source>
</evidence>
<dbReference type="STRING" id="29349.CLOTH_15370"/>
<evidence type="ECO:0000256" key="3">
    <source>
        <dbReference type="ARBA" id="ARBA00022475"/>
    </source>
</evidence>
<dbReference type="InterPro" id="IPR003439">
    <property type="entry name" value="ABC_transporter-like_ATP-bd"/>
</dbReference>
<dbReference type="Gene3D" id="3.40.50.300">
    <property type="entry name" value="P-loop containing nucleotide triphosphate hydrolases"/>
    <property type="match status" value="1"/>
</dbReference>
<evidence type="ECO:0000256" key="8">
    <source>
        <dbReference type="ARBA" id="ARBA00023306"/>
    </source>
</evidence>
<dbReference type="CDD" id="cd03292">
    <property type="entry name" value="ABC_FtsE"/>
    <property type="match status" value="1"/>
</dbReference>
<feature type="domain" description="ABC transporter" evidence="10">
    <location>
        <begin position="2"/>
        <end position="232"/>
    </location>
</feature>
<dbReference type="FunFam" id="3.40.50.300:FF:000056">
    <property type="entry name" value="Cell division ATP-binding protein FtsE"/>
    <property type="match status" value="1"/>
</dbReference>
<dbReference type="OrthoDB" id="9802264at2"/>
<evidence type="ECO:0000259" key="10">
    <source>
        <dbReference type="PROSITE" id="PS50893"/>
    </source>
</evidence>
<dbReference type="InterPro" id="IPR017871">
    <property type="entry name" value="ABC_transporter-like_CS"/>
</dbReference>
<dbReference type="GO" id="GO:0005524">
    <property type="term" value="F:ATP binding"/>
    <property type="evidence" value="ECO:0007669"/>
    <property type="project" value="UniProtKB-UniRule"/>
</dbReference>
<dbReference type="PROSITE" id="PS00211">
    <property type="entry name" value="ABC_TRANSPORTER_1"/>
    <property type="match status" value="1"/>
</dbReference>
<comment type="similarity">
    <text evidence="1 9">Belongs to the ABC transporter superfamily.</text>
</comment>
<protein>
    <recommendedName>
        <fullName evidence="2 9">Cell division ATP-binding protein FtsE</fullName>
    </recommendedName>
</protein>
<dbReference type="GO" id="GO:0016887">
    <property type="term" value="F:ATP hydrolysis activity"/>
    <property type="evidence" value="ECO:0007669"/>
    <property type="project" value="InterPro"/>
</dbReference>
<comment type="subcellular location">
    <subcellularLocation>
        <location evidence="9">Cell membrane</location>
        <topology evidence="9">Peripheral membrane protein</topology>
        <orientation evidence="9">Cytoplasmic side</orientation>
    </subcellularLocation>
</comment>
<dbReference type="SUPFAM" id="SSF52540">
    <property type="entry name" value="P-loop containing nucleoside triphosphate hydrolases"/>
    <property type="match status" value="1"/>
</dbReference>
<gene>
    <name evidence="9 11" type="primary">ftsE</name>
    <name evidence="11" type="ORF">CLOTH_15370</name>
</gene>
<comment type="function">
    <text evidence="9">Part of the ABC transporter FtsEX involved in cellular division.</text>
</comment>
<comment type="subunit">
    <text evidence="9">Homodimer. Forms a membrane-associated complex with FtsX.</text>
</comment>
<dbReference type="InterPro" id="IPR015854">
    <property type="entry name" value="ABC_transpr_LolD-like"/>
</dbReference>
<name>A0A1V4I5S2_9FIRM</name>
<evidence type="ECO:0000313" key="11">
    <source>
        <dbReference type="EMBL" id="OPJ55234.1"/>
    </source>
</evidence>
<dbReference type="PANTHER" id="PTHR24220:SF470">
    <property type="entry name" value="CELL DIVISION ATP-BINDING PROTEIN FTSE"/>
    <property type="match status" value="1"/>
</dbReference>
<dbReference type="InterPro" id="IPR003593">
    <property type="entry name" value="AAA+_ATPase"/>
</dbReference>
<dbReference type="GO" id="GO:0051301">
    <property type="term" value="P:cell division"/>
    <property type="evidence" value="ECO:0007669"/>
    <property type="project" value="UniProtKB-UniRule"/>
</dbReference>
<sequence length="232" mass="25965">MIEFINATKCYKNDRIALSNINLKINKGDFVFLIGSSGAGKSTFMKLLLKEEELTSGTIIIDGVDITKLPKRKIPKLRRSMGIVFQDFRLLQNKNVYDNVAFAMQITGHSSKEIRRRVPSVLSLVGLSDKAKSYPSELSGGEQQRVSIARAIVNNPTLLIADEPTGNLDPQTAWEIMNLLGDINKRGTTIIMATHAKDVVDKLKRRVIALEKGVLVRDEERGSYENDEQYDL</sequence>
<evidence type="ECO:0000256" key="4">
    <source>
        <dbReference type="ARBA" id="ARBA00022618"/>
    </source>
</evidence>
<evidence type="ECO:0000256" key="7">
    <source>
        <dbReference type="ARBA" id="ARBA00023136"/>
    </source>
</evidence>
<dbReference type="AlphaFoldDB" id="A0A1V4I5S2"/>
<proteinExistence type="inferred from homology"/>
<dbReference type="GO" id="GO:0022857">
    <property type="term" value="F:transmembrane transporter activity"/>
    <property type="evidence" value="ECO:0007669"/>
    <property type="project" value="TreeGrafter"/>
</dbReference>
<keyword evidence="3 9" id="KW-1003">Cell membrane</keyword>
<keyword evidence="7 9" id="KW-0472">Membrane</keyword>
<dbReference type="InterPro" id="IPR005286">
    <property type="entry name" value="Cell_div_FtsE"/>
</dbReference>
<evidence type="ECO:0000256" key="9">
    <source>
        <dbReference type="RuleBase" id="RU365094"/>
    </source>
</evidence>
<dbReference type="SMART" id="SM00382">
    <property type="entry name" value="AAA"/>
    <property type="match status" value="1"/>
</dbReference>
<keyword evidence="8 9" id="KW-0131">Cell cycle</keyword>
<keyword evidence="5 9" id="KW-0547">Nucleotide-binding</keyword>
<evidence type="ECO:0000256" key="5">
    <source>
        <dbReference type="ARBA" id="ARBA00022741"/>
    </source>
</evidence>
<evidence type="ECO:0000256" key="1">
    <source>
        <dbReference type="ARBA" id="ARBA00005417"/>
    </source>
</evidence>
<dbReference type="EMBL" id="MZGW01000006">
    <property type="protein sequence ID" value="OPJ55234.1"/>
    <property type="molecule type" value="Genomic_DNA"/>
</dbReference>
<organism evidence="11 12">
    <name type="scientific">Alkalithermobacter paradoxus</name>
    <dbReference type="NCBI Taxonomy" id="29349"/>
    <lineage>
        <taxon>Bacteria</taxon>
        <taxon>Bacillati</taxon>
        <taxon>Bacillota</taxon>
        <taxon>Clostridia</taxon>
        <taxon>Peptostreptococcales</taxon>
        <taxon>Tepidibacteraceae</taxon>
        <taxon>Alkalithermobacter</taxon>
    </lineage>
</organism>
<dbReference type="InterPro" id="IPR027417">
    <property type="entry name" value="P-loop_NTPase"/>
</dbReference>
<evidence type="ECO:0000256" key="2">
    <source>
        <dbReference type="ARBA" id="ARBA00020019"/>
    </source>
</evidence>
<dbReference type="RefSeq" id="WP_079412753.1">
    <property type="nucleotide sequence ID" value="NZ_MZGW01000006.1"/>
</dbReference>
<dbReference type="GO" id="GO:0005886">
    <property type="term" value="C:plasma membrane"/>
    <property type="evidence" value="ECO:0007669"/>
    <property type="project" value="UniProtKB-SubCell"/>
</dbReference>
<dbReference type="Proteomes" id="UP000190140">
    <property type="component" value="Unassembled WGS sequence"/>
</dbReference>
<keyword evidence="6 9" id="KW-0067">ATP-binding</keyword>
<reference evidence="11 12" key="1">
    <citation type="submission" date="2017-03" db="EMBL/GenBank/DDBJ databases">
        <title>Genome sequence of Clostridium thermoalcaliphilum DSM 7309.</title>
        <authorList>
            <person name="Poehlein A."/>
            <person name="Daniel R."/>
        </authorList>
    </citation>
    <scope>NUCLEOTIDE SEQUENCE [LARGE SCALE GENOMIC DNA]</scope>
    <source>
        <strain evidence="11 12">DSM 7309</strain>
    </source>
</reference>
<dbReference type="PROSITE" id="PS50893">
    <property type="entry name" value="ABC_TRANSPORTER_2"/>
    <property type="match status" value="1"/>
</dbReference>
<dbReference type="NCBIfam" id="TIGR02673">
    <property type="entry name" value="FtsE"/>
    <property type="match status" value="1"/>
</dbReference>
<evidence type="ECO:0000256" key="6">
    <source>
        <dbReference type="ARBA" id="ARBA00022840"/>
    </source>
</evidence>
<dbReference type="Pfam" id="PF00005">
    <property type="entry name" value="ABC_tran"/>
    <property type="match status" value="1"/>
</dbReference>
<keyword evidence="4 9" id="KW-0132">Cell division</keyword>
<keyword evidence="12" id="KW-1185">Reference proteome</keyword>